<dbReference type="InterPro" id="IPR011066">
    <property type="entry name" value="MscS_channel_C_sf"/>
</dbReference>
<proteinExistence type="predicted"/>
<dbReference type="Pfam" id="PF00924">
    <property type="entry name" value="MS_channel_2nd"/>
    <property type="match status" value="1"/>
</dbReference>
<dbReference type="Pfam" id="PF00027">
    <property type="entry name" value="cNMP_binding"/>
    <property type="match status" value="1"/>
</dbReference>
<feature type="domain" description="Cyclic nucleotide-binding" evidence="7">
    <location>
        <begin position="348"/>
        <end position="450"/>
    </location>
</feature>
<dbReference type="SUPFAM" id="SSF50182">
    <property type="entry name" value="Sm-like ribonucleoproteins"/>
    <property type="match status" value="1"/>
</dbReference>
<dbReference type="PANTHER" id="PTHR30566">
    <property type="entry name" value="YNAI-RELATED MECHANOSENSITIVE ION CHANNEL"/>
    <property type="match status" value="1"/>
</dbReference>
<keyword evidence="2" id="KW-1003">Cell membrane</keyword>
<keyword evidence="3 6" id="KW-0812">Transmembrane</keyword>
<dbReference type="RefSeq" id="WP_187083103.1">
    <property type="nucleotide sequence ID" value="NZ_JACORU010000007.1"/>
</dbReference>
<organism evidence="8 9">
    <name type="scientific">Ramlibacter albus</name>
    <dbReference type="NCBI Taxonomy" id="2079448"/>
    <lineage>
        <taxon>Bacteria</taxon>
        <taxon>Pseudomonadati</taxon>
        <taxon>Pseudomonadota</taxon>
        <taxon>Betaproteobacteria</taxon>
        <taxon>Burkholderiales</taxon>
        <taxon>Comamonadaceae</taxon>
        <taxon>Ramlibacter</taxon>
    </lineage>
</organism>
<keyword evidence="4 6" id="KW-1133">Transmembrane helix</keyword>
<name>A0A923MAW4_9BURK</name>
<evidence type="ECO:0000256" key="4">
    <source>
        <dbReference type="ARBA" id="ARBA00022989"/>
    </source>
</evidence>
<evidence type="ECO:0000256" key="5">
    <source>
        <dbReference type="ARBA" id="ARBA00023136"/>
    </source>
</evidence>
<dbReference type="Gene3D" id="2.60.120.10">
    <property type="entry name" value="Jelly Rolls"/>
    <property type="match status" value="1"/>
</dbReference>
<feature type="transmembrane region" description="Helical" evidence="6">
    <location>
        <begin position="71"/>
        <end position="92"/>
    </location>
</feature>
<dbReference type="InterPro" id="IPR014710">
    <property type="entry name" value="RmlC-like_jellyroll"/>
</dbReference>
<keyword evidence="5 6" id="KW-0472">Membrane</keyword>
<comment type="caution">
    <text evidence="8">The sequence shown here is derived from an EMBL/GenBank/DDBJ whole genome shotgun (WGS) entry which is preliminary data.</text>
</comment>
<dbReference type="CDD" id="cd00038">
    <property type="entry name" value="CAP_ED"/>
    <property type="match status" value="1"/>
</dbReference>
<evidence type="ECO:0000313" key="9">
    <source>
        <dbReference type="Proteomes" id="UP000596827"/>
    </source>
</evidence>
<accession>A0A923MAW4</accession>
<keyword evidence="9" id="KW-1185">Reference proteome</keyword>
<dbReference type="InterPro" id="IPR010920">
    <property type="entry name" value="LSM_dom_sf"/>
</dbReference>
<comment type="subcellular location">
    <subcellularLocation>
        <location evidence="1">Cell membrane</location>
        <topology evidence="1">Multi-pass membrane protein</topology>
    </subcellularLocation>
</comment>
<reference evidence="8" key="1">
    <citation type="submission" date="2020-08" db="EMBL/GenBank/DDBJ databases">
        <title>Ramlibacter sp. GTP1 16S ribosomal RNA gene genome sequencing and assembly.</title>
        <authorList>
            <person name="Kang M."/>
        </authorList>
    </citation>
    <scope>NUCLEOTIDE SEQUENCE</scope>
    <source>
        <strain evidence="8">GTP1</strain>
    </source>
</reference>
<evidence type="ECO:0000256" key="6">
    <source>
        <dbReference type="SAM" id="Phobius"/>
    </source>
</evidence>
<evidence type="ECO:0000256" key="1">
    <source>
        <dbReference type="ARBA" id="ARBA00004651"/>
    </source>
</evidence>
<protein>
    <submittedName>
        <fullName evidence="8">Mechanosensitive ion channel</fullName>
    </submittedName>
</protein>
<dbReference type="InterPro" id="IPR006685">
    <property type="entry name" value="MscS_channel_2nd"/>
</dbReference>
<evidence type="ECO:0000256" key="3">
    <source>
        <dbReference type="ARBA" id="ARBA00022692"/>
    </source>
</evidence>
<dbReference type="SMART" id="SM00100">
    <property type="entry name" value="cNMP"/>
    <property type="match status" value="1"/>
</dbReference>
<feature type="transmembrane region" description="Helical" evidence="6">
    <location>
        <begin position="104"/>
        <end position="124"/>
    </location>
</feature>
<dbReference type="InterPro" id="IPR018490">
    <property type="entry name" value="cNMP-bd_dom_sf"/>
</dbReference>
<gene>
    <name evidence="8" type="ORF">H8R02_19255</name>
</gene>
<dbReference type="SUPFAM" id="SSF51206">
    <property type="entry name" value="cAMP-binding domain-like"/>
    <property type="match status" value="1"/>
</dbReference>
<sequence length="500" mass="54020">MNLLDAASGGRREMLALLAGLVVVAVVFRLLRPAERRSLRVVWIEIALAAAAHVAAGIADASDAFRQAMAGAALMLAGLAAIQLAALCFFRGLLPLVRLNAPRIAQDLSVIGLSIAWCLVWLRLAGVDPSQVLTTSALITAVVAFSMQDTLGNVLGGVALQLDNSLRVGDWVRVDDVSGRVADVRWRYTAIETRGRELVVVPNSWLMKNRFTVIRKPAEGPLAWRRALNFNVDHEAAPHAVRAALEHAVVDAEIDHVLREPPPSAILADVLPGYHRYTLRYWLADPQFDDPTDSAVRMHALAALARAGIRPGMPVEERLTVKENETFHAAAEKRELARRLHAIRNTELFAGLGEAEQAQLAEHLVHAPFAPGDVMTRQGAVAHWLYLITAGEARVVVESAQGPVAVGNLRGGDVFGELGMLTGEPRRATVIAQTAVECYRLDKEGFAQLLQARPEVATVVAAIAEKRLAQTGNRVAAADAAAQHEDLLTRILSFFSLTPA</sequence>
<evidence type="ECO:0000313" key="8">
    <source>
        <dbReference type="EMBL" id="MBC5766615.1"/>
    </source>
</evidence>
<dbReference type="InterPro" id="IPR023408">
    <property type="entry name" value="MscS_beta-dom_sf"/>
</dbReference>
<feature type="transmembrane region" description="Helical" evidence="6">
    <location>
        <begin position="14"/>
        <end position="31"/>
    </location>
</feature>
<dbReference type="GO" id="GO:0008381">
    <property type="term" value="F:mechanosensitive monoatomic ion channel activity"/>
    <property type="evidence" value="ECO:0007669"/>
    <property type="project" value="UniProtKB-ARBA"/>
</dbReference>
<dbReference type="GO" id="GO:0005886">
    <property type="term" value="C:plasma membrane"/>
    <property type="evidence" value="ECO:0007669"/>
    <property type="project" value="UniProtKB-SubCell"/>
</dbReference>
<dbReference type="SUPFAM" id="SSF82689">
    <property type="entry name" value="Mechanosensitive channel protein MscS (YggB), C-terminal domain"/>
    <property type="match status" value="1"/>
</dbReference>
<feature type="transmembrane region" description="Helical" evidence="6">
    <location>
        <begin position="38"/>
        <end position="59"/>
    </location>
</feature>
<evidence type="ECO:0000259" key="7">
    <source>
        <dbReference type="PROSITE" id="PS50042"/>
    </source>
</evidence>
<evidence type="ECO:0000256" key="2">
    <source>
        <dbReference type="ARBA" id="ARBA00022475"/>
    </source>
</evidence>
<dbReference type="AlphaFoldDB" id="A0A923MAW4"/>
<dbReference type="EMBL" id="JACORU010000007">
    <property type="protein sequence ID" value="MBC5766615.1"/>
    <property type="molecule type" value="Genomic_DNA"/>
</dbReference>
<dbReference type="InterPro" id="IPR000595">
    <property type="entry name" value="cNMP-bd_dom"/>
</dbReference>
<dbReference type="PANTHER" id="PTHR30566:SF5">
    <property type="entry name" value="MECHANOSENSITIVE ION CHANNEL PROTEIN 1, MITOCHONDRIAL-RELATED"/>
    <property type="match status" value="1"/>
</dbReference>
<dbReference type="Proteomes" id="UP000596827">
    <property type="component" value="Unassembled WGS sequence"/>
</dbReference>
<dbReference type="PROSITE" id="PS50042">
    <property type="entry name" value="CNMP_BINDING_3"/>
    <property type="match status" value="1"/>
</dbReference>
<dbReference type="Gene3D" id="2.30.30.60">
    <property type="match status" value="1"/>
</dbReference>